<dbReference type="EMBL" id="FN595231">
    <property type="protein sequence ID" value="CBI21048.3"/>
    <property type="molecule type" value="Genomic_DNA"/>
</dbReference>
<dbReference type="PANTHER" id="PTHR35300">
    <property type="entry name" value="COACTIVATOR CBP, KIX DOMAIN-CONTAINING PROTEIN-RELATED"/>
    <property type="match status" value="1"/>
</dbReference>
<evidence type="ECO:0000313" key="2">
    <source>
        <dbReference type="EMBL" id="CBI21048.3"/>
    </source>
</evidence>
<dbReference type="PANTHER" id="PTHR35300:SF5">
    <property type="entry name" value="HISTONE ACETYLTRANSFERASE"/>
    <property type="match status" value="1"/>
</dbReference>
<dbReference type="eggNOG" id="ENOG502QSKZ">
    <property type="taxonomic scope" value="Eukaryota"/>
</dbReference>
<keyword evidence="1" id="KW-0539">Nucleus</keyword>
<dbReference type="OMA" id="RDRTNDA"/>
<evidence type="ECO:0008006" key="4">
    <source>
        <dbReference type="Google" id="ProtNLM"/>
    </source>
</evidence>
<dbReference type="FunCoup" id="D7SUU9">
    <property type="interactions" value="5"/>
</dbReference>
<dbReference type="HOGENOM" id="CLU_042862_0_0_1"/>
<reference evidence="3" key="1">
    <citation type="journal article" date="2007" name="Nature">
        <title>The grapevine genome sequence suggests ancestral hexaploidization in major angiosperm phyla.</title>
        <authorList>
            <consortium name="The French-Italian Public Consortium for Grapevine Genome Characterization."/>
            <person name="Jaillon O."/>
            <person name="Aury J.-M."/>
            <person name="Noel B."/>
            <person name="Policriti A."/>
            <person name="Clepet C."/>
            <person name="Casagrande A."/>
            <person name="Choisne N."/>
            <person name="Aubourg S."/>
            <person name="Vitulo N."/>
            <person name="Jubin C."/>
            <person name="Vezzi A."/>
            <person name="Legeai F."/>
            <person name="Hugueney P."/>
            <person name="Dasilva C."/>
            <person name="Horner D."/>
            <person name="Mica E."/>
            <person name="Jublot D."/>
            <person name="Poulain J."/>
            <person name="Bruyere C."/>
            <person name="Billault A."/>
            <person name="Segurens B."/>
            <person name="Gouyvenoux M."/>
            <person name="Ugarte E."/>
            <person name="Cattonaro F."/>
            <person name="Anthouard V."/>
            <person name="Vico V."/>
            <person name="Del Fabbro C."/>
            <person name="Alaux M."/>
            <person name="Di Gaspero G."/>
            <person name="Dumas V."/>
            <person name="Felice N."/>
            <person name="Paillard S."/>
            <person name="Juman I."/>
            <person name="Moroldo M."/>
            <person name="Scalabrin S."/>
            <person name="Canaguier A."/>
            <person name="Le Clainche I."/>
            <person name="Malacrida G."/>
            <person name="Durand E."/>
            <person name="Pesole G."/>
            <person name="Laucou V."/>
            <person name="Chatelet P."/>
            <person name="Merdinoglu D."/>
            <person name="Delledonne M."/>
            <person name="Pezzotti M."/>
            <person name="Lecharny A."/>
            <person name="Scarpelli C."/>
            <person name="Artiguenave F."/>
            <person name="Pe M.E."/>
            <person name="Valle G."/>
            <person name="Morgante M."/>
            <person name="Caboche M."/>
            <person name="Adam-Blondon A.-F."/>
            <person name="Weissenbach J."/>
            <person name="Quetier F."/>
            <person name="Wincker P."/>
        </authorList>
    </citation>
    <scope>NUCLEOTIDE SEQUENCE [LARGE SCALE GENOMIC DNA]</scope>
    <source>
        <strain evidence="3">cv. Pinot noir / PN40024</strain>
    </source>
</reference>
<evidence type="ECO:0000256" key="1">
    <source>
        <dbReference type="ARBA" id="ARBA00023242"/>
    </source>
</evidence>
<dbReference type="PaxDb" id="29760-VIT_04s0008g05520.t01"/>
<dbReference type="Gene3D" id="1.10.246.20">
    <property type="entry name" value="Coactivator CBP, KIX domain"/>
    <property type="match status" value="1"/>
</dbReference>
<dbReference type="ExpressionAtlas" id="D7SUU9">
    <property type="expression patterns" value="baseline and differential"/>
</dbReference>
<dbReference type="GO" id="GO:0003712">
    <property type="term" value="F:transcription coregulator activity"/>
    <property type="evidence" value="ECO:0007669"/>
    <property type="project" value="InterPro"/>
</dbReference>
<organism evidence="2 3">
    <name type="scientific">Vitis vinifera</name>
    <name type="common">Grape</name>
    <dbReference type="NCBI Taxonomy" id="29760"/>
    <lineage>
        <taxon>Eukaryota</taxon>
        <taxon>Viridiplantae</taxon>
        <taxon>Streptophyta</taxon>
        <taxon>Embryophyta</taxon>
        <taxon>Tracheophyta</taxon>
        <taxon>Spermatophyta</taxon>
        <taxon>Magnoliopsida</taxon>
        <taxon>eudicotyledons</taxon>
        <taxon>Gunneridae</taxon>
        <taxon>Pentapetalae</taxon>
        <taxon>rosids</taxon>
        <taxon>Vitales</taxon>
        <taxon>Vitaceae</taxon>
        <taxon>Viteae</taxon>
        <taxon>Vitis</taxon>
    </lineage>
</organism>
<sequence length="451" mass="51023">MPRPGPRPYECVRRAWHSDRHQPIRGSLIQEIFRVVNEIHSSATKKNKEWQEKLPIVVLKAEEIMYSKANSEAEYMDLKTLWDRANDAINTIIRRDESTETGEFLQPCIEASLNLGCPQRRASRSQRNNNPRCYLTPSTQEPISISPSILENSPQGNHTTISQVMSRYATFIKPSSMSVIQPGLEPHSTAFHNNDCPTSKFLFSSENCPPSGNKCLQMEVYPASNVCAVYPLYDGNQLQCEESQCGFGVQSHPKSNPMEPAGMGTIQNLFSYAIDPTKKPSQTDFGHVTENSPKIDCDLSLRLGPLSIPCVSVENSWPQEFEDVGSSCSREGSKFSDLSPQVDKQFPFFPRGNTDDPLDSCLSKRSSEGENLNMEATMRKRKAVISYPLEDRQFCCQPKLPYNYLPGRMRNAEMLYLTKCYLWNLSPYDAAYKKDVILVSSICLIKIWVNK</sequence>
<keyword evidence="3" id="KW-1185">Reference proteome</keyword>
<dbReference type="GO" id="GO:0006355">
    <property type="term" value="P:regulation of DNA-templated transcription"/>
    <property type="evidence" value="ECO:0007669"/>
    <property type="project" value="InterPro"/>
</dbReference>
<accession>D7SUU9</accession>
<evidence type="ECO:0000313" key="3">
    <source>
        <dbReference type="Proteomes" id="UP000009183"/>
    </source>
</evidence>
<dbReference type="Proteomes" id="UP000009183">
    <property type="component" value="Chromosome 4"/>
</dbReference>
<protein>
    <recommendedName>
        <fullName evidence="4">Histone acetyltransferase</fullName>
    </recommendedName>
</protein>
<dbReference type="InParanoid" id="D7SUU9"/>
<dbReference type="AlphaFoldDB" id="D7SUU9"/>
<dbReference type="InterPro" id="IPR036529">
    <property type="entry name" value="KIX_dom_sf"/>
</dbReference>
<name>D7SUU9_VITVI</name>
<gene>
    <name evidence="2" type="ordered locus">VIT_04s0008g05520</name>
</gene>
<proteinExistence type="predicted"/>